<feature type="domain" description="Glycosyl transferase family 1" evidence="1">
    <location>
        <begin position="190"/>
        <end position="329"/>
    </location>
</feature>
<organism evidence="2 3">
    <name type="scientific">Zhenpiania hominis</name>
    <dbReference type="NCBI Taxonomy" id="2763644"/>
    <lineage>
        <taxon>Bacteria</taxon>
        <taxon>Bacillati</taxon>
        <taxon>Bacillota</taxon>
        <taxon>Clostridia</taxon>
        <taxon>Peptostreptococcales</taxon>
        <taxon>Anaerovoracaceae</taxon>
        <taxon>Zhenpiania</taxon>
    </lineage>
</organism>
<dbReference type="RefSeq" id="WP_187302670.1">
    <property type="nucleotide sequence ID" value="NZ_JACRYT010000005.1"/>
</dbReference>
<evidence type="ECO:0000313" key="2">
    <source>
        <dbReference type="EMBL" id="MBC6679566.1"/>
    </source>
</evidence>
<dbReference type="Proteomes" id="UP000602647">
    <property type="component" value="Unassembled WGS sequence"/>
</dbReference>
<dbReference type="AlphaFoldDB" id="A0A923NKD7"/>
<dbReference type="Gene3D" id="3.40.50.2000">
    <property type="entry name" value="Glycogen Phosphorylase B"/>
    <property type="match status" value="2"/>
</dbReference>
<dbReference type="InterPro" id="IPR050194">
    <property type="entry name" value="Glycosyltransferase_grp1"/>
</dbReference>
<dbReference type="GO" id="GO:0016757">
    <property type="term" value="F:glycosyltransferase activity"/>
    <property type="evidence" value="ECO:0007669"/>
    <property type="project" value="InterPro"/>
</dbReference>
<dbReference type="SUPFAM" id="SSF53756">
    <property type="entry name" value="UDP-Glycosyltransferase/glycogen phosphorylase"/>
    <property type="match status" value="1"/>
</dbReference>
<dbReference type="PANTHER" id="PTHR45947:SF3">
    <property type="entry name" value="SULFOQUINOVOSYL TRANSFERASE SQD2"/>
    <property type="match status" value="1"/>
</dbReference>
<evidence type="ECO:0000313" key="3">
    <source>
        <dbReference type="Proteomes" id="UP000602647"/>
    </source>
</evidence>
<comment type="caution">
    <text evidence="2">The sequence shown here is derived from an EMBL/GenBank/DDBJ whole genome shotgun (WGS) entry which is preliminary data.</text>
</comment>
<accession>A0A923NKD7</accession>
<evidence type="ECO:0000259" key="1">
    <source>
        <dbReference type="Pfam" id="PF00534"/>
    </source>
</evidence>
<gene>
    <name evidence="2" type="ORF">H9L42_06975</name>
</gene>
<dbReference type="Pfam" id="PF00534">
    <property type="entry name" value="Glycos_transf_1"/>
    <property type="match status" value="1"/>
</dbReference>
<dbReference type="PANTHER" id="PTHR45947">
    <property type="entry name" value="SULFOQUINOVOSYL TRANSFERASE SQD2"/>
    <property type="match status" value="1"/>
</dbReference>
<proteinExistence type="predicted"/>
<reference evidence="2" key="1">
    <citation type="submission" date="2020-08" db="EMBL/GenBank/DDBJ databases">
        <title>Genome public.</title>
        <authorList>
            <person name="Liu C."/>
            <person name="Sun Q."/>
        </authorList>
    </citation>
    <scope>NUCLEOTIDE SEQUENCE</scope>
    <source>
        <strain evidence="2">BX12</strain>
    </source>
</reference>
<dbReference type="InterPro" id="IPR001296">
    <property type="entry name" value="Glyco_trans_1"/>
</dbReference>
<dbReference type="EMBL" id="JACRYT010000005">
    <property type="protein sequence ID" value="MBC6679566.1"/>
    <property type="molecule type" value="Genomic_DNA"/>
</dbReference>
<sequence>MSEKIKVLHIVEAFAGGMISVIQGIVNNTNKSFQHYILFNIRKESPKVPEDFFKKDVILIPARHLIREIDLSEDIKAISEVKRTFNNIQPDVVHLYSSKAGVIGRLALNGKKVAIFYSPQGYSFLMHDCSELKRKMYYIFEKICGYRTSMSVAACRGEYILAQRVSKKSTCINNGIDTKELDRFNLNVKSESKKIRVCTLGRIVSQKNPDMFNRIAQAFPDVEFVWIGGGELRERLTSENIEVTGWMTKEKALDKLLESSVFILTSYYEGFPLALIEAMYLKRCCIVSSISGNVDAIKDRKTGYICGTFEEYVDIISQLKENGIDNNMLEAAHDYVLNELNQTVMAEKYEKIYKEEIERLRKTVSQ</sequence>
<protein>
    <submittedName>
        <fullName evidence="2">Glycosyltransferase</fullName>
    </submittedName>
</protein>
<name>A0A923NKD7_9FIRM</name>
<keyword evidence="3" id="KW-1185">Reference proteome</keyword>